<dbReference type="HAMAP" id="MF_00969">
    <property type="entry name" value="TRCF"/>
    <property type="match status" value="1"/>
</dbReference>
<dbReference type="SMART" id="SM00490">
    <property type="entry name" value="HELICc"/>
    <property type="match status" value="1"/>
</dbReference>
<dbReference type="GO" id="GO:0005737">
    <property type="term" value="C:cytoplasm"/>
    <property type="evidence" value="ECO:0007669"/>
    <property type="project" value="UniProtKB-SubCell"/>
</dbReference>
<dbReference type="Pfam" id="PF03461">
    <property type="entry name" value="TRCF"/>
    <property type="match status" value="1"/>
</dbReference>
<dbReference type="Gene3D" id="3.30.2060.10">
    <property type="entry name" value="Penicillin-binding protein 1b domain"/>
    <property type="match status" value="1"/>
</dbReference>
<evidence type="ECO:0000259" key="14">
    <source>
        <dbReference type="PROSITE" id="PS51192"/>
    </source>
</evidence>
<keyword evidence="5 13" id="KW-0378">Hydrolase</keyword>
<dbReference type="InterPro" id="IPR014001">
    <property type="entry name" value="Helicase_ATP-bd"/>
</dbReference>
<dbReference type="Gene3D" id="3.90.1150.50">
    <property type="entry name" value="Transcription-repair-coupling factor, D7 domain"/>
    <property type="match status" value="1"/>
</dbReference>
<dbReference type="SUPFAM" id="SSF52540">
    <property type="entry name" value="P-loop containing nucleoside triphosphate hydrolases"/>
    <property type="match status" value="4"/>
</dbReference>
<dbReference type="EMBL" id="CACRSL010000005">
    <property type="protein sequence ID" value="VYT23911.1"/>
    <property type="molecule type" value="Genomic_DNA"/>
</dbReference>
<dbReference type="Gene3D" id="3.40.50.11180">
    <property type="match status" value="1"/>
</dbReference>
<keyword evidence="4 13" id="KW-0227">DNA damage</keyword>
<dbReference type="PANTHER" id="PTHR47964:SF1">
    <property type="entry name" value="ATP-DEPENDENT DNA HELICASE HOMOLOG RECG, CHLOROPLASTIC"/>
    <property type="match status" value="1"/>
</dbReference>
<dbReference type="EC" id="3.6.4.-" evidence="13"/>
<dbReference type="InterPro" id="IPR027417">
    <property type="entry name" value="P-loop_NTPase"/>
</dbReference>
<keyword evidence="9 13" id="KW-0234">DNA repair</keyword>
<accession>A0A6N2V6B9</accession>
<dbReference type="PROSITE" id="PS51192">
    <property type="entry name" value="HELICASE_ATP_BIND_1"/>
    <property type="match status" value="1"/>
</dbReference>
<evidence type="ECO:0000256" key="5">
    <source>
        <dbReference type="ARBA" id="ARBA00022801"/>
    </source>
</evidence>
<evidence type="ECO:0000256" key="2">
    <source>
        <dbReference type="ARBA" id="ARBA00022490"/>
    </source>
</evidence>
<dbReference type="GO" id="GO:0000716">
    <property type="term" value="P:transcription-coupled nucleotide-excision repair, DNA damage recognition"/>
    <property type="evidence" value="ECO:0007669"/>
    <property type="project" value="UniProtKB-UniRule"/>
</dbReference>
<dbReference type="InterPro" id="IPR047112">
    <property type="entry name" value="RecG/Mfd"/>
</dbReference>
<dbReference type="InterPro" id="IPR011545">
    <property type="entry name" value="DEAD/DEAH_box_helicase_dom"/>
</dbReference>
<dbReference type="SMART" id="SM00982">
    <property type="entry name" value="TRCF"/>
    <property type="match status" value="1"/>
</dbReference>
<sequence>MKNFSRMLLNLKDFAEICDSFGSGRTPMLASGLSGIHKAHFIYAITQIIERQGLVITPDEPSALRICEDINAFFGPDHQQMAFYYPARELTYRDVEGVSREYEHARLKVLGLLSGGDCPIVVASAEAALLHTMPPQELKARTVAIHPGESFSMEELVALLLKAGYEGREQVEGVCQFSHRGGILDFYPPQSADPYRVEFWGDEVDTICQFKTDTQRRSEVVEEAVITPAREVLYDSPEGFRKTLCAIRDRQKGKAGVAAKEHLQKDIDRLEGGLTLNSIDKYLPVVYEKPATLFDYFSDAALFVSDPIGAKDALKNLHWQLQEDIKIMLEEGILFPGCTGYIGDYVDLLTQMERWDTLILDTFTRNLGEIPLKGLYNIEAVQLSVWSGEFDLLKEDLTDYLGQEYCAIVMAGTKRAAAALTDDLQKAGISADYVENLSELRRGKVLVTDGALSAGFEYPRLKLAVITHGRAAASAPRKHKAAKKGDAIKSLADLTPGDYVVHVAHGIGVFEGIIKRDIHGVVKDYIKIRYAGTDTLFVPVTQLDLVSKYIGAREDSGVKLNKLNSVEWSKTRQRVKKAVADMAQELIRLYSQRMQLKGYAFGPDTDWQRDFEDRFPYEETDDQLRCIDEIKADMERPVPMDRLLCGDVGFGKTEVAIRAAFKAVMDGKQVAVLVPTTILAWQHYQTFRNRMNGFPIKVEVLSRYRTAKQQEEILRELRRGEVDIIIGTHRVIQKDVTFKDLGLCIIDEEQRFGVAHKEKFKEMRGEVDVLTLSATPIPRTLNMAMSGIRDMSVIEEAPQDRHPVQTYVLEHDWGVLGEAMRRELRRGGQVFYLHNHVESIDSCAFKIQQMLPDARVVSAHGKMGEEQLSRVWKQLNDHEIDILVCTTIIETGVDVSNCNTLIIENADRMGLSQLYQLRGRVGRSNRRAFAYLTFTRGKALSDVATKRLAAIREFTSFGSGFRIAMRDLEIRGAGNVLGAQQHGHMEAVGYDMYLRLLSEAVGEQRGEAPPKTSAECMVDIRIGAHIPEEYISNLSQRIDIYKKIAAIQNKEDSMDVLDELIDRFGDPPQAVKGLVDVALVRNTAAGLGIKEISERGDAVWLIPEQLDMERVSTLAAKLPGRVMVNAGAKPYITVKIPKGKKALDTIREALSAMQPEGAGVEK</sequence>
<comment type="function">
    <text evidence="13">Couples transcription and DNA repair by recognizing RNA polymerase (RNAP) stalled at DNA lesions. Mediates ATP-dependent release of RNAP and its truncated transcript from the DNA, and recruitment of nucleotide excision repair machinery to the damaged site.</text>
</comment>
<evidence type="ECO:0000256" key="1">
    <source>
        <dbReference type="ARBA" id="ARBA00004496"/>
    </source>
</evidence>
<keyword evidence="2 13" id="KW-0963">Cytoplasm</keyword>
<evidence type="ECO:0000256" key="12">
    <source>
        <dbReference type="ARBA" id="ARBA00070128"/>
    </source>
</evidence>
<evidence type="ECO:0000259" key="15">
    <source>
        <dbReference type="PROSITE" id="PS51194"/>
    </source>
</evidence>
<evidence type="ECO:0000256" key="4">
    <source>
        <dbReference type="ARBA" id="ARBA00022763"/>
    </source>
</evidence>
<dbReference type="GO" id="GO:0005524">
    <property type="term" value="F:ATP binding"/>
    <property type="evidence" value="ECO:0007669"/>
    <property type="project" value="UniProtKB-UniRule"/>
</dbReference>
<dbReference type="PROSITE" id="PS51194">
    <property type="entry name" value="HELICASE_CTER"/>
    <property type="match status" value="1"/>
</dbReference>
<dbReference type="SMART" id="SM01058">
    <property type="entry name" value="CarD_TRCF"/>
    <property type="match status" value="1"/>
</dbReference>
<comment type="similarity">
    <text evidence="10 13">In the N-terminal section; belongs to the UvrB family.</text>
</comment>
<dbReference type="CDD" id="cd17991">
    <property type="entry name" value="DEXHc_TRCF"/>
    <property type="match status" value="1"/>
</dbReference>
<proteinExistence type="inferred from homology"/>
<dbReference type="Gene3D" id="2.40.10.170">
    <property type="match status" value="1"/>
</dbReference>
<gene>
    <name evidence="13 16" type="primary">mfd</name>
    <name evidence="16" type="ORF">AULFYP135_02211</name>
</gene>
<dbReference type="SMART" id="SM00487">
    <property type="entry name" value="DEXDc"/>
    <property type="match status" value="1"/>
</dbReference>
<protein>
    <recommendedName>
        <fullName evidence="12 13">Transcription-repair-coupling factor</fullName>
        <shortName evidence="13">TRCF</shortName>
        <ecNumber evidence="13">3.6.4.-</ecNumber>
    </recommendedName>
</protein>
<keyword evidence="6" id="KW-0347">Helicase</keyword>
<dbReference type="SUPFAM" id="SSF143517">
    <property type="entry name" value="TRCF domain-like"/>
    <property type="match status" value="1"/>
</dbReference>
<reference evidence="16" key="1">
    <citation type="submission" date="2019-11" db="EMBL/GenBank/DDBJ databases">
        <authorList>
            <person name="Feng L."/>
        </authorList>
    </citation>
    <scope>NUCLEOTIDE SEQUENCE</scope>
    <source>
        <strain evidence="16">AundefinedLFYP135</strain>
    </source>
</reference>
<dbReference type="InterPro" id="IPR004576">
    <property type="entry name" value="Mfd"/>
</dbReference>
<organism evidence="16">
    <name type="scientific">uncultured Anaerotruncus sp</name>
    <dbReference type="NCBI Taxonomy" id="905011"/>
    <lineage>
        <taxon>Bacteria</taxon>
        <taxon>Bacillati</taxon>
        <taxon>Bacillota</taxon>
        <taxon>Clostridia</taxon>
        <taxon>Eubacteriales</taxon>
        <taxon>Oscillospiraceae</taxon>
        <taxon>Anaerotruncus</taxon>
        <taxon>environmental samples</taxon>
    </lineage>
</organism>
<dbReference type="GO" id="GO:0003678">
    <property type="term" value="F:DNA helicase activity"/>
    <property type="evidence" value="ECO:0007669"/>
    <property type="project" value="TreeGrafter"/>
</dbReference>
<dbReference type="InterPro" id="IPR003711">
    <property type="entry name" value="CarD-like/TRCF_RID"/>
</dbReference>
<dbReference type="Pfam" id="PF00270">
    <property type="entry name" value="DEAD"/>
    <property type="match status" value="1"/>
</dbReference>
<dbReference type="InterPro" id="IPR001650">
    <property type="entry name" value="Helicase_C-like"/>
</dbReference>
<dbReference type="InterPro" id="IPR005118">
    <property type="entry name" value="TRCF_C"/>
</dbReference>
<keyword evidence="3 13" id="KW-0547">Nucleotide-binding</keyword>
<dbReference type="GO" id="GO:0016787">
    <property type="term" value="F:hydrolase activity"/>
    <property type="evidence" value="ECO:0007669"/>
    <property type="project" value="UniProtKB-KW"/>
</dbReference>
<dbReference type="AlphaFoldDB" id="A0A6N2V6B9"/>
<dbReference type="SUPFAM" id="SSF141259">
    <property type="entry name" value="CarD-like"/>
    <property type="match status" value="1"/>
</dbReference>
<evidence type="ECO:0000256" key="9">
    <source>
        <dbReference type="ARBA" id="ARBA00023204"/>
    </source>
</evidence>
<dbReference type="FunFam" id="3.40.50.300:FF:000546">
    <property type="entry name" value="Transcription-repair-coupling factor"/>
    <property type="match status" value="1"/>
</dbReference>
<name>A0A6N2V6B9_9FIRM</name>
<evidence type="ECO:0000256" key="8">
    <source>
        <dbReference type="ARBA" id="ARBA00023125"/>
    </source>
</evidence>
<feature type="domain" description="Helicase ATP-binding" evidence="14">
    <location>
        <begin position="633"/>
        <end position="794"/>
    </location>
</feature>
<evidence type="ECO:0000256" key="13">
    <source>
        <dbReference type="HAMAP-Rule" id="MF_00969"/>
    </source>
</evidence>
<dbReference type="Pfam" id="PF17757">
    <property type="entry name" value="UvrB_inter"/>
    <property type="match status" value="1"/>
</dbReference>
<keyword evidence="8 13" id="KW-0238">DNA-binding</keyword>
<evidence type="ECO:0000256" key="10">
    <source>
        <dbReference type="ARBA" id="ARBA00061104"/>
    </source>
</evidence>
<comment type="subcellular location">
    <subcellularLocation>
        <location evidence="1 13">Cytoplasm</location>
    </subcellularLocation>
</comment>
<evidence type="ECO:0000256" key="6">
    <source>
        <dbReference type="ARBA" id="ARBA00022806"/>
    </source>
</evidence>
<dbReference type="GO" id="GO:0003684">
    <property type="term" value="F:damaged DNA binding"/>
    <property type="evidence" value="ECO:0007669"/>
    <property type="project" value="InterPro"/>
</dbReference>
<evidence type="ECO:0000256" key="7">
    <source>
        <dbReference type="ARBA" id="ARBA00022840"/>
    </source>
</evidence>
<keyword evidence="7 13" id="KW-0067">ATP-binding</keyword>
<evidence type="ECO:0000256" key="11">
    <source>
        <dbReference type="ARBA" id="ARBA00061399"/>
    </source>
</evidence>
<dbReference type="Gene3D" id="3.40.50.300">
    <property type="entry name" value="P-loop containing nucleotide triphosphate hydrolases"/>
    <property type="match status" value="2"/>
</dbReference>
<dbReference type="InterPro" id="IPR036101">
    <property type="entry name" value="CarD-like/TRCF_RID_sf"/>
</dbReference>
<evidence type="ECO:0000313" key="16">
    <source>
        <dbReference type="EMBL" id="VYT23911.1"/>
    </source>
</evidence>
<dbReference type="Pfam" id="PF02559">
    <property type="entry name" value="CarD_TRCF_RID"/>
    <property type="match status" value="1"/>
</dbReference>
<dbReference type="PANTHER" id="PTHR47964">
    <property type="entry name" value="ATP-DEPENDENT DNA HELICASE HOMOLOG RECG, CHLOROPLASTIC"/>
    <property type="match status" value="1"/>
</dbReference>
<dbReference type="Pfam" id="PF00271">
    <property type="entry name" value="Helicase_C"/>
    <property type="match status" value="1"/>
</dbReference>
<dbReference type="InterPro" id="IPR041471">
    <property type="entry name" value="UvrB_inter"/>
</dbReference>
<comment type="similarity">
    <text evidence="11 13">In the C-terminal section; belongs to the helicase family. RecG subfamily.</text>
</comment>
<feature type="domain" description="Helicase C-terminal" evidence="15">
    <location>
        <begin position="816"/>
        <end position="969"/>
    </location>
</feature>
<dbReference type="InterPro" id="IPR037235">
    <property type="entry name" value="TRCF-like_C_D7"/>
</dbReference>
<dbReference type="GO" id="GO:0006355">
    <property type="term" value="P:regulation of DNA-templated transcription"/>
    <property type="evidence" value="ECO:0007669"/>
    <property type="project" value="UniProtKB-UniRule"/>
</dbReference>
<evidence type="ECO:0000256" key="3">
    <source>
        <dbReference type="ARBA" id="ARBA00022741"/>
    </source>
</evidence>
<dbReference type="NCBIfam" id="TIGR00580">
    <property type="entry name" value="mfd"/>
    <property type="match status" value="1"/>
</dbReference>